<dbReference type="Proteomes" id="UP000266292">
    <property type="component" value="Chromosome"/>
</dbReference>
<gene>
    <name evidence="1" type="ORF">CA264_06165</name>
</gene>
<name>A0A1X9YQ93_9BACT</name>
<organism evidence="1 2">
    <name type="scientific">Pontibacter actiniarum</name>
    <dbReference type="NCBI Taxonomy" id="323450"/>
    <lineage>
        <taxon>Bacteria</taxon>
        <taxon>Pseudomonadati</taxon>
        <taxon>Bacteroidota</taxon>
        <taxon>Cytophagia</taxon>
        <taxon>Cytophagales</taxon>
        <taxon>Hymenobacteraceae</taxon>
        <taxon>Pontibacter</taxon>
    </lineage>
</organism>
<reference evidence="2" key="1">
    <citation type="submission" date="2017-05" db="EMBL/GenBank/DDBJ databases">
        <authorList>
            <person name="Ray J."/>
            <person name="Price M."/>
            <person name="Deutschbauer A."/>
        </authorList>
    </citation>
    <scope>NUCLEOTIDE SEQUENCE [LARGE SCALE GENOMIC DNA]</scope>
    <source>
        <strain evidence="2">DSM 19842</strain>
    </source>
</reference>
<proteinExistence type="predicted"/>
<evidence type="ECO:0000313" key="2">
    <source>
        <dbReference type="Proteomes" id="UP000266292"/>
    </source>
</evidence>
<dbReference type="EMBL" id="CP021235">
    <property type="protein sequence ID" value="ARS35060.1"/>
    <property type="molecule type" value="Genomic_DNA"/>
</dbReference>
<protein>
    <recommendedName>
        <fullName evidence="3">STAS/SEC14 domain-containing protein</fullName>
    </recommendedName>
</protein>
<evidence type="ECO:0008006" key="3">
    <source>
        <dbReference type="Google" id="ProtNLM"/>
    </source>
</evidence>
<dbReference type="OrthoDB" id="852896at2"/>
<dbReference type="RefSeq" id="WP_025605525.1">
    <property type="nucleotide sequence ID" value="NZ_CP021235.1"/>
</dbReference>
<accession>A0A1X9YQ93</accession>
<dbReference type="STRING" id="709015.GCA_000472485_01235"/>
<dbReference type="KEGG" id="pact:CA264_06165"/>
<keyword evidence="2" id="KW-1185">Reference proteome</keyword>
<evidence type="ECO:0000313" key="1">
    <source>
        <dbReference type="EMBL" id="ARS35060.1"/>
    </source>
</evidence>
<dbReference type="AlphaFoldDB" id="A0A1X9YQ93"/>
<sequence length="143" mass="16626">MFLFKKDFATISLNQRRSLLSLEWLRQPSSEELKETFIVSMDVARAYEVRFFFSNNSIGISTDLAAQRWVSSYMAAAFEQLKVERYARVLPRDAMQEVVTYKVFDEAQNLCPSNVLFNVFYDLKSAEEWLLQGVEQGSKPTRT</sequence>